<dbReference type="GO" id="GO:0003979">
    <property type="term" value="F:UDP-glucose 6-dehydrogenase activity"/>
    <property type="evidence" value="ECO:0007669"/>
    <property type="project" value="UniProtKB-EC"/>
</dbReference>
<evidence type="ECO:0000256" key="1">
    <source>
        <dbReference type="ARBA" id="ARBA00004701"/>
    </source>
</evidence>
<feature type="binding site" evidence="11">
    <location>
        <begin position="305"/>
        <end position="308"/>
    </location>
    <ligand>
        <name>NAD(+)</name>
        <dbReference type="ChEBI" id="CHEBI:57540"/>
    </ligand>
</feature>
<dbReference type="NCBIfam" id="TIGR03026">
    <property type="entry name" value="NDP-sugDHase"/>
    <property type="match status" value="1"/>
</dbReference>
<dbReference type="EC" id="1.1.1.22" evidence="3 8"/>
<feature type="binding site" evidence="10">
    <location>
        <position position="474"/>
    </location>
    <ligand>
        <name>substrate</name>
    </ligand>
</feature>
<dbReference type="GO" id="GO:0051287">
    <property type="term" value="F:NAD binding"/>
    <property type="evidence" value="ECO:0007669"/>
    <property type="project" value="InterPro"/>
</dbReference>
<keyword evidence="5 8" id="KW-0560">Oxidoreductase</keyword>
<feature type="binding site" evidence="11">
    <location>
        <position position="375"/>
    </location>
    <ligand>
        <name>NAD(+)</name>
        <dbReference type="ChEBI" id="CHEBI:57540"/>
    </ligand>
</feature>
<dbReference type="EMBL" id="VLTO01000009">
    <property type="protein sequence ID" value="KAA0176292.1"/>
    <property type="molecule type" value="Genomic_DNA"/>
</dbReference>
<evidence type="ECO:0000256" key="9">
    <source>
        <dbReference type="PIRSR" id="PIRSR500133-1"/>
    </source>
</evidence>
<feature type="binding site" evidence="11">
    <location>
        <position position="67"/>
    </location>
    <ligand>
        <name>NAD(+)</name>
        <dbReference type="ChEBI" id="CHEBI:57540"/>
    </ligand>
</feature>
<feature type="binding site" evidence="10">
    <location>
        <begin position="367"/>
        <end position="368"/>
    </location>
    <ligand>
        <name>substrate</name>
    </ligand>
</feature>
<comment type="pathway">
    <text evidence="1">Nucleotide-sugar biosynthesis; UDP-alpha-D-glucuronate biosynthesis; UDP-alpha-D-glucuronate from UDP-alpha-D-glucose: step 1/1.</text>
</comment>
<reference evidence="13 14" key="1">
    <citation type="submission" date="2019-07" db="EMBL/GenBank/DDBJ databases">
        <title>Genomes of Cafeteria roenbergensis.</title>
        <authorList>
            <person name="Fischer M.G."/>
            <person name="Hackl T."/>
            <person name="Roman M."/>
        </authorList>
    </citation>
    <scope>NUCLEOTIDE SEQUENCE [LARGE SCALE GENOMIC DNA]</scope>
    <source>
        <strain evidence="13 14">E4-10P</strain>
    </source>
</reference>
<dbReference type="GO" id="GO:0006065">
    <property type="term" value="P:UDP-glucuronate biosynthetic process"/>
    <property type="evidence" value="ECO:0007669"/>
    <property type="project" value="UniProtKB-UniPathway"/>
</dbReference>
<gene>
    <name evidence="13" type="ORF">FNF27_02348</name>
</gene>
<evidence type="ECO:0000259" key="12">
    <source>
        <dbReference type="SMART" id="SM00984"/>
    </source>
</evidence>
<feature type="binding site" evidence="10">
    <location>
        <position position="289"/>
    </location>
    <ligand>
        <name>substrate</name>
    </ligand>
</feature>
<dbReference type="InterPro" id="IPR017476">
    <property type="entry name" value="UDP-Glc/GDP-Man"/>
</dbReference>
<dbReference type="Pfam" id="PF03721">
    <property type="entry name" value="UDPG_MGDP_dh_N"/>
    <property type="match status" value="1"/>
</dbReference>
<feature type="binding site" evidence="11">
    <location>
        <begin position="159"/>
        <end position="160"/>
    </location>
    <ligand>
        <name>NAD(+)</name>
        <dbReference type="ChEBI" id="CHEBI:57540"/>
    </ligand>
</feature>
<dbReference type="Pfam" id="PF03720">
    <property type="entry name" value="UDPG_MGDP_dh_C"/>
    <property type="match status" value="1"/>
</dbReference>
<dbReference type="FunFam" id="1.20.5.100:FF:000001">
    <property type="entry name" value="UDP-glucose 6-dehydrogenase"/>
    <property type="match status" value="1"/>
</dbReference>
<evidence type="ECO:0000256" key="4">
    <source>
        <dbReference type="ARBA" id="ARBA00015132"/>
    </source>
</evidence>
<dbReference type="SUPFAM" id="SSF51735">
    <property type="entry name" value="NAD(P)-binding Rossmann-fold domains"/>
    <property type="match status" value="1"/>
</dbReference>
<feature type="binding site" evidence="10">
    <location>
        <begin position="190"/>
        <end position="194"/>
    </location>
    <ligand>
        <name>substrate</name>
    </ligand>
</feature>
<comment type="caution">
    <text evidence="13">The sequence shown here is derived from an EMBL/GenBank/DDBJ whole genome shotgun (WGS) entry which is preliminary data.</text>
</comment>
<dbReference type="InterPro" id="IPR036291">
    <property type="entry name" value="NAD(P)-bd_dom_sf"/>
</dbReference>
<dbReference type="UniPathway" id="UPA00038">
    <property type="reaction ID" value="UER00491"/>
</dbReference>
<proteinExistence type="inferred from homology"/>
<evidence type="ECO:0000256" key="3">
    <source>
        <dbReference type="ARBA" id="ARBA00012954"/>
    </source>
</evidence>
<evidence type="ECO:0000313" key="14">
    <source>
        <dbReference type="Proteomes" id="UP000322899"/>
    </source>
</evidence>
<accession>A0A5A8EFI5</accession>
<feature type="domain" description="UDP-glucose/GDP-mannose dehydrogenase C-terminal" evidence="12">
    <location>
        <begin position="361"/>
        <end position="479"/>
    </location>
</feature>
<feature type="binding site" evidence="10">
    <location>
        <begin position="249"/>
        <end position="253"/>
    </location>
    <ligand>
        <name>substrate</name>
    </ligand>
</feature>
<dbReference type="Pfam" id="PF00984">
    <property type="entry name" value="UDPG_MGDP_dh"/>
    <property type="match status" value="1"/>
</dbReference>
<dbReference type="AlphaFoldDB" id="A0A5A8EFI5"/>
<feature type="binding site" evidence="11">
    <location>
        <position position="62"/>
    </location>
    <ligand>
        <name>NAD(+)</name>
        <dbReference type="ChEBI" id="CHEBI:57540"/>
    </ligand>
</feature>
<feature type="active site" description="Nucleophile" evidence="9">
    <location>
        <position position="305"/>
    </location>
</feature>
<dbReference type="GO" id="GO:0006024">
    <property type="term" value="P:glycosaminoglycan biosynthetic process"/>
    <property type="evidence" value="ECO:0007669"/>
    <property type="project" value="TreeGrafter"/>
</dbReference>
<keyword evidence="6 8" id="KW-0520">NAD</keyword>
<comment type="catalytic activity">
    <reaction evidence="7 8">
        <text>UDP-alpha-D-glucose + 2 NAD(+) + H2O = UDP-alpha-D-glucuronate + 2 NADH + 3 H(+)</text>
        <dbReference type="Rhea" id="RHEA:23596"/>
        <dbReference type="ChEBI" id="CHEBI:15377"/>
        <dbReference type="ChEBI" id="CHEBI:15378"/>
        <dbReference type="ChEBI" id="CHEBI:57540"/>
        <dbReference type="ChEBI" id="CHEBI:57945"/>
        <dbReference type="ChEBI" id="CHEBI:58052"/>
        <dbReference type="ChEBI" id="CHEBI:58885"/>
        <dbReference type="EC" id="1.1.1.22"/>
    </reaction>
</comment>
<feature type="binding site" evidence="11">
    <location>
        <begin position="37"/>
        <end position="42"/>
    </location>
    <ligand>
        <name>NAD(+)</name>
        <dbReference type="ChEBI" id="CHEBI:57540"/>
    </ligand>
</feature>
<dbReference type="PIRSF" id="PIRSF000124">
    <property type="entry name" value="UDPglc_GDPman_dh"/>
    <property type="match status" value="1"/>
</dbReference>
<dbReference type="PANTHER" id="PTHR11374:SF3">
    <property type="entry name" value="UDP-GLUCOSE 6-DEHYDROGENASE"/>
    <property type="match status" value="1"/>
</dbReference>
<evidence type="ECO:0000256" key="6">
    <source>
        <dbReference type="ARBA" id="ARBA00023027"/>
    </source>
</evidence>
<dbReference type="FunFam" id="3.40.50.720:FF:000114">
    <property type="entry name" value="UDP-glucose 6-dehydrogenase"/>
    <property type="match status" value="1"/>
</dbReference>
<feature type="binding site" evidence="11">
    <location>
        <position position="194"/>
    </location>
    <ligand>
        <name>NAD(+)</name>
        <dbReference type="ChEBI" id="CHEBI:57540"/>
    </ligand>
</feature>
<dbReference type="InterPro" id="IPR008927">
    <property type="entry name" value="6-PGluconate_DH-like_C_sf"/>
</dbReference>
<protein>
    <recommendedName>
        <fullName evidence="4 8">UDP-glucose 6-dehydrogenase</fullName>
        <ecNumber evidence="3 8">1.1.1.22</ecNumber>
    </recommendedName>
</protein>
<dbReference type="InterPro" id="IPR036220">
    <property type="entry name" value="UDP-Glc/GDP-Man_DH_C_sf"/>
</dbReference>
<evidence type="ECO:0000256" key="7">
    <source>
        <dbReference type="ARBA" id="ARBA00047473"/>
    </source>
</evidence>
<dbReference type="SMART" id="SM00984">
    <property type="entry name" value="UDPG_MGDP_dh_C"/>
    <property type="match status" value="1"/>
</dbReference>
<dbReference type="Gene3D" id="3.40.50.720">
    <property type="entry name" value="NAD(P)-binding Rossmann-like Domain"/>
    <property type="match status" value="2"/>
</dbReference>
<evidence type="ECO:0000256" key="2">
    <source>
        <dbReference type="ARBA" id="ARBA00006601"/>
    </source>
</evidence>
<evidence type="ECO:0000256" key="10">
    <source>
        <dbReference type="PIRSR" id="PIRSR500133-2"/>
    </source>
</evidence>
<dbReference type="SUPFAM" id="SSF52413">
    <property type="entry name" value="UDP-glucose/GDP-mannose dehydrogenase C-terminal domain"/>
    <property type="match status" value="1"/>
</dbReference>
<evidence type="ECO:0000256" key="11">
    <source>
        <dbReference type="PIRSR" id="PIRSR500133-3"/>
    </source>
</evidence>
<organism evidence="13 14">
    <name type="scientific">Cafeteria roenbergensis</name>
    <name type="common">Marine flagellate</name>
    <dbReference type="NCBI Taxonomy" id="33653"/>
    <lineage>
        <taxon>Eukaryota</taxon>
        <taxon>Sar</taxon>
        <taxon>Stramenopiles</taxon>
        <taxon>Bigyra</taxon>
        <taxon>Opalozoa</taxon>
        <taxon>Bicosoecida</taxon>
        <taxon>Cafeteriaceae</taxon>
        <taxon>Cafeteria</taxon>
    </lineage>
</organism>
<dbReference type="GO" id="GO:0005634">
    <property type="term" value="C:nucleus"/>
    <property type="evidence" value="ECO:0007669"/>
    <property type="project" value="TreeGrafter"/>
</dbReference>
<evidence type="ECO:0000313" key="13">
    <source>
        <dbReference type="EMBL" id="KAA0176292.1"/>
    </source>
</evidence>
<dbReference type="PIRSF" id="PIRSF500133">
    <property type="entry name" value="UDPglc_DH_euk"/>
    <property type="match status" value="1"/>
</dbReference>
<dbReference type="FunFam" id="3.40.50.720:FF:000032">
    <property type="entry name" value="UDP-glucose 6-dehydrogenase"/>
    <property type="match status" value="1"/>
</dbReference>
<dbReference type="SUPFAM" id="SSF48179">
    <property type="entry name" value="6-phosphogluconate dehydrogenase C-terminal domain-like"/>
    <property type="match status" value="1"/>
</dbReference>
<sequence>MAAAAAAPAGASAATPPMSDIDITGVKIDGLKVACIGAGYVGGPTMAVIAMKCPTVTVTVLDISEERIAAWNDEDLDNLPVYEPGLAAVVAETRGRNLFFSTDVEGAVAAADIVFVSVNTPTKLHGVGKGRAADVKNLEACARTIARVSSSNKIIVEKSTVPIKTAETIRRVLEANKRPGCEFSVLSNPEFLAEGTAVDDLFEPSRVLIGGEDNPAGRTAVAQLAAVYNNWVARERIITTNLWSSELSKLVANAFLAQRISSINSISALCERTGADVSEVARAVGSDHRIGPNFLKASLGFGGSCFQKDILNLVYLAERFGLPEVAAYWEQVIAMNEWQKRRFAEGMVSSMFNSVSGKRIALLGFAFKKDTADVRETAAAYVSKFLLEERAHLRVYDPKVRLPAMLSELDYTCGVTPENCPDLATRFVSCASALEACDGADALAVMTEWDEFASIDFEAAFAAMRKPAFVFDGRNVLDHAKLRAIGFQVYVIGKPTSPSATVM</sequence>
<dbReference type="OrthoDB" id="5059218at2759"/>
<name>A0A5A8EFI5_CAFRO</name>
<dbReference type="InterPro" id="IPR014026">
    <property type="entry name" value="UDP-Glc/GDP-Man_DH_dimer"/>
</dbReference>
<dbReference type="Proteomes" id="UP000322899">
    <property type="component" value="Unassembled WGS sequence"/>
</dbReference>
<feature type="binding site" evidence="11">
    <location>
        <begin position="118"/>
        <end position="122"/>
    </location>
    <ligand>
        <name>NAD(+)</name>
        <dbReference type="ChEBI" id="CHEBI:57540"/>
    </ligand>
</feature>
<dbReference type="InterPro" id="IPR001732">
    <property type="entry name" value="UDP-Glc/GDP-Man_DH_N"/>
</dbReference>
<feature type="binding site" evidence="10">
    <location>
        <begin position="296"/>
        <end position="302"/>
    </location>
    <ligand>
        <name>substrate</name>
    </ligand>
</feature>
<evidence type="ECO:0000256" key="8">
    <source>
        <dbReference type="PIRNR" id="PIRNR000124"/>
    </source>
</evidence>
<dbReference type="InterPro" id="IPR028356">
    <property type="entry name" value="UDPglc_DH_euk"/>
</dbReference>
<dbReference type="PANTHER" id="PTHR11374">
    <property type="entry name" value="UDP-GLUCOSE DEHYDROGENASE/UDP-MANNAC DEHYDROGENASE"/>
    <property type="match status" value="1"/>
</dbReference>
<dbReference type="InterPro" id="IPR014027">
    <property type="entry name" value="UDP-Glc/GDP-Man_DH_C"/>
</dbReference>
<evidence type="ECO:0000256" key="5">
    <source>
        <dbReference type="ARBA" id="ARBA00023002"/>
    </source>
</evidence>
<dbReference type="Gene3D" id="1.20.5.100">
    <property type="entry name" value="Cytochrome c1, transmembrane anchor, C-terminal"/>
    <property type="match status" value="1"/>
</dbReference>
<comment type="similarity">
    <text evidence="2 8">Belongs to the UDP-glucose/GDP-mannose dehydrogenase family.</text>
</comment>